<evidence type="ECO:0000313" key="4">
    <source>
        <dbReference type="Proteomes" id="UP000295301"/>
    </source>
</evidence>
<reference evidence="3 4" key="1">
    <citation type="submission" date="2019-03" db="EMBL/GenBank/DDBJ databases">
        <title>Ruegeria lutea sp. nov., a novel strain, isolated from marine sediment, the Masan Bay, South Korea.</title>
        <authorList>
            <person name="Kim J."/>
            <person name="Kim D.-Y."/>
            <person name="Lee S.-S."/>
        </authorList>
    </citation>
    <scope>NUCLEOTIDE SEQUENCE [LARGE SCALE GENOMIC DNA]</scope>
    <source>
        <strain evidence="3 4">318-1</strain>
    </source>
</reference>
<keyword evidence="4" id="KW-1185">Reference proteome</keyword>
<keyword evidence="3" id="KW-0808">Transferase</keyword>
<dbReference type="Gene3D" id="3.90.1200.10">
    <property type="match status" value="1"/>
</dbReference>
<name>A0A4R5VCM5_9RHOB</name>
<dbReference type="Pfam" id="PF01636">
    <property type="entry name" value="APH"/>
    <property type="match status" value="1"/>
</dbReference>
<feature type="region of interest" description="Disordered" evidence="1">
    <location>
        <begin position="1"/>
        <end position="63"/>
    </location>
</feature>
<evidence type="ECO:0000256" key="1">
    <source>
        <dbReference type="SAM" id="MobiDB-lite"/>
    </source>
</evidence>
<accession>A0A4R5VCM5</accession>
<protein>
    <submittedName>
        <fullName evidence="3">Aminoglycoside phosphotransferase family protein</fullName>
    </submittedName>
</protein>
<gene>
    <name evidence="3" type="ORF">E1832_07500</name>
</gene>
<dbReference type="Proteomes" id="UP000295301">
    <property type="component" value="Unassembled WGS sequence"/>
</dbReference>
<dbReference type="GO" id="GO:0016740">
    <property type="term" value="F:transferase activity"/>
    <property type="evidence" value="ECO:0007669"/>
    <property type="project" value="UniProtKB-KW"/>
</dbReference>
<evidence type="ECO:0000259" key="2">
    <source>
        <dbReference type="Pfam" id="PF01636"/>
    </source>
</evidence>
<organism evidence="3 4">
    <name type="scientific">Antarcticimicrobium luteum</name>
    <dbReference type="NCBI Taxonomy" id="2547397"/>
    <lineage>
        <taxon>Bacteria</taxon>
        <taxon>Pseudomonadati</taxon>
        <taxon>Pseudomonadota</taxon>
        <taxon>Alphaproteobacteria</taxon>
        <taxon>Rhodobacterales</taxon>
        <taxon>Paracoccaceae</taxon>
        <taxon>Antarcticimicrobium</taxon>
    </lineage>
</organism>
<feature type="compositionally biased region" description="Low complexity" evidence="1">
    <location>
        <begin position="17"/>
        <end position="42"/>
    </location>
</feature>
<dbReference type="InterPro" id="IPR011009">
    <property type="entry name" value="Kinase-like_dom_sf"/>
</dbReference>
<dbReference type="OrthoDB" id="7334546at2"/>
<comment type="caution">
    <text evidence="3">The sequence shown here is derived from an EMBL/GenBank/DDBJ whole genome shotgun (WGS) entry which is preliminary data.</text>
</comment>
<dbReference type="InterPro" id="IPR002575">
    <property type="entry name" value="Aminoglycoside_PTrfase"/>
</dbReference>
<evidence type="ECO:0000313" key="3">
    <source>
        <dbReference type="EMBL" id="TDK50000.1"/>
    </source>
</evidence>
<proteinExistence type="predicted"/>
<dbReference type="AlphaFoldDB" id="A0A4R5VCM5"/>
<feature type="domain" description="Aminoglycoside phosphotransferase" evidence="2">
    <location>
        <begin position="86"/>
        <end position="297"/>
    </location>
</feature>
<sequence length="349" mass="37523">MAFVPGRNRPFGGQTQLRRSGALSRRAGRAILARRPAARGAAHIQSTRRSQTLPTRPDPLPADPPADLIARLRRHRILPGAPRPVALAGGRTNRVWRLRGELYDFVLKLYDAGAATPLFANDPVREAACLAALCAQGLAPAPVAGDPQAETPWILYRHLPGARWVQGPAAVARLLARVHAHPPPPGLPAAPGGSAALSRQTLEILSLCRSGQADDLRLLEPPGTVAAAGRTRLLHGDPVPGNIVVQGTRATLIDWQCPALGDPVEDLALFTSPAMQLIYRGAPLSHAETDAFLTAYPDRTVVARYHALRPWHHWRMAAYCLYQAARGRPGYAEGLDLERAALSAQSPAR</sequence>
<dbReference type="SUPFAM" id="SSF56112">
    <property type="entry name" value="Protein kinase-like (PK-like)"/>
    <property type="match status" value="1"/>
</dbReference>
<dbReference type="EMBL" id="SMUV01000059">
    <property type="protein sequence ID" value="TDK50000.1"/>
    <property type="molecule type" value="Genomic_DNA"/>
</dbReference>